<evidence type="ECO:0000313" key="6">
    <source>
        <dbReference type="Proteomes" id="UP000234342"/>
    </source>
</evidence>
<dbReference type="Proteomes" id="UP000234342">
    <property type="component" value="Unassembled WGS sequence"/>
</dbReference>
<dbReference type="InterPro" id="IPR016047">
    <property type="entry name" value="M23ase_b-sheet_dom"/>
</dbReference>
<dbReference type="Pfam" id="PF26571">
    <property type="entry name" value="VldE"/>
    <property type="match status" value="1"/>
</dbReference>
<dbReference type="RefSeq" id="WP_101641757.1">
    <property type="nucleotide sequence ID" value="NZ_FXZE01000002.1"/>
</dbReference>
<dbReference type="AlphaFoldDB" id="A0A2H1I3J7"/>
<protein>
    <submittedName>
        <fullName evidence="5">Peptidase family M23</fullName>
    </submittedName>
</protein>
<sequence length="550" mass="58074">MKKAVAALAVLVLLGPMFALVGVGLIMNPAASAQCVAPGGNGDVGDVGDVPDELTAETANGETITLGKKQLEHAATIIQTGSKTEGVTRDGVQIALMAALTESVLKQLSNTSSYPESGDMPNDGNGSDNDSLGLFQMRPQSGWGSVEELMDPDYQAEAFYGGPDGPNGGSPRGLLDIDGWEEMSKGEAAQAVEVSAYPDRYANYEPVAEAILTKLSTSEDGSGDGEEDDQPAAETSRVVFPLPEDTWVATSPFGPRTHPITGEETLHTGSDFAAEDGTEILAAADGTVAEAQYTDSGGGIVVIDHQVDGQRLATAYIHMWEDGIHVQVGDEITAGQHIADVGSSGQSTGAHLHFEVREGGPDGDYTDPAAWLNDHDAADLPEAEGGNPEPGEDGCETDDGGGTGEDPSDFDGDDPSQMVDDPTSDGQITARMLHVHDEALKAYPDTSWACYSPRPGQKSEHPLGRACDVTFGNPIGQMPTPDQLEAGWDFTHWMQDHAEDLGVEYLIWQGKIWSVGSDKDGWRDYDGGGMHSPEDITGGHYDHVHITVKE</sequence>
<dbReference type="EMBL" id="FXZE01000002">
    <property type="protein sequence ID" value="SMX69656.1"/>
    <property type="molecule type" value="Genomic_DNA"/>
</dbReference>
<keyword evidence="1" id="KW-0732">Signal</keyword>
<dbReference type="CDD" id="cd12797">
    <property type="entry name" value="M23_peptidase"/>
    <property type="match status" value="1"/>
</dbReference>
<keyword evidence="6" id="KW-1185">Reference proteome</keyword>
<feature type="domain" description="ARB-07466-like C-terminal" evidence="4">
    <location>
        <begin position="425"/>
        <end position="531"/>
    </location>
</feature>
<gene>
    <name evidence="5" type="ORF">BANT10_00522</name>
</gene>
<proteinExistence type="predicted"/>
<dbReference type="InterPro" id="IPR050570">
    <property type="entry name" value="Cell_wall_metabolism_enzyme"/>
</dbReference>
<evidence type="ECO:0000256" key="2">
    <source>
        <dbReference type="SAM" id="MobiDB-lite"/>
    </source>
</evidence>
<evidence type="ECO:0000259" key="4">
    <source>
        <dbReference type="Pfam" id="PF26571"/>
    </source>
</evidence>
<feature type="region of interest" description="Disordered" evidence="2">
    <location>
        <begin position="216"/>
        <end position="235"/>
    </location>
</feature>
<dbReference type="SUPFAM" id="SSF51261">
    <property type="entry name" value="Duplicated hybrid motif"/>
    <property type="match status" value="1"/>
</dbReference>
<feature type="region of interest" description="Disordered" evidence="2">
    <location>
        <begin position="378"/>
        <end position="424"/>
    </location>
</feature>
<name>A0A2H1I3J7_9MICO</name>
<evidence type="ECO:0000313" key="5">
    <source>
        <dbReference type="EMBL" id="SMX69656.1"/>
    </source>
</evidence>
<dbReference type="GO" id="GO:0004222">
    <property type="term" value="F:metalloendopeptidase activity"/>
    <property type="evidence" value="ECO:0007669"/>
    <property type="project" value="TreeGrafter"/>
</dbReference>
<evidence type="ECO:0000259" key="3">
    <source>
        <dbReference type="Pfam" id="PF01551"/>
    </source>
</evidence>
<dbReference type="PANTHER" id="PTHR21666">
    <property type="entry name" value="PEPTIDASE-RELATED"/>
    <property type="match status" value="1"/>
</dbReference>
<feature type="compositionally biased region" description="Acidic residues" evidence="2">
    <location>
        <begin position="390"/>
        <end position="399"/>
    </location>
</feature>
<dbReference type="InterPro" id="IPR011055">
    <property type="entry name" value="Dup_hybrid_motif"/>
</dbReference>
<organism evidence="5 6">
    <name type="scientific">Brevibacterium antiquum</name>
    <dbReference type="NCBI Taxonomy" id="234835"/>
    <lineage>
        <taxon>Bacteria</taxon>
        <taxon>Bacillati</taxon>
        <taxon>Actinomycetota</taxon>
        <taxon>Actinomycetes</taxon>
        <taxon>Micrococcales</taxon>
        <taxon>Brevibacteriaceae</taxon>
        <taxon>Brevibacterium</taxon>
    </lineage>
</organism>
<dbReference type="Gene3D" id="2.70.70.10">
    <property type="entry name" value="Glucose Permease (Domain IIA)"/>
    <property type="match status" value="1"/>
</dbReference>
<dbReference type="PANTHER" id="PTHR21666:SF289">
    <property type="entry name" value="L-ALA--D-GLU ENDOPEPTIDASE"/>
    <property type="match status" value="1"/>
</dbReference>
<evidence type="ECO:0000256" key="1">
    <source>
        <dbReference type="ARBA" id="ARBA00022729"/>
    </source>
</evidence>
<reference evidence="6" key="1">
    <citation type="submission" date="2017-03" db="EMBL/GenBank/DDBJ databases">
        <authorList>
            <person name="Monnet C."/>
        </authorList>
    </citation>
    <scope>NUCLEOTIDE SEQUENCE [LARGE SCALE GENOMIC DNA]</scope>
    <source>
        <strain evidence="6">P10</strain>
    </source>
</reference>
<dbReference type="InterPro" id="IPR058593">
    <property type="entry name" value="ARB_07466-like_C"/>
</dbReference>
<accession>A0A2H1I3J7</accession>
<feature type="region of interest" description="Disordered" evidence="2">
    <location>
        <begin position="109"/>
        <end position="131"/>
    </location>
</feature>
<feature type="domain" description="M23ase beta-sheet core" evidence="3">
    <location>
        <begin position="266"/>
        <end position="360"/>
    </location>
</feature>
<feature type="compositionally biased region" description="Acidic residues" evidence="2">
    <location>
        <begin position="221"/>
        <end position="231"/>
    </location>
</feature>
<dbReference type="Pfam" id="PF01551">
    <property type="entry name" value="Peptidase_M23"/>
    <property type="match status" value="1"/>
</dbReference>